<evidence type="ECO:0000313" key="1">
    <source>
        <dbReference type="EMBL" id="KAK0707737.1"/>
    </source>
</evidence>
<sequence>MQQQMNQHFDTLENRQTNFEIAAVNARLLHTDGAAILQLPVDIRNGDDIPDFPPTCLQLYTINDATADVILPAFGIHLAPNTPLAIKRESIARRLGGVFNK</sequence>
<dbReference type="EMBL" id="JAUKUA010000006">
    <property type="protein sequence ID" value="KAK0707737.1"/>
    <property type="molecule type" value="Genomic_DNA"/>
</dbReference>
<reference evidence="1" key="1">
    <citation type="submission" date="2023-06" db="EMBL/GenBank/DDBJ databases">
        <title>Genome-scale phylogeny and comparative genomics of the fungal order Sordariales.</title>
        <authorList>
            <consortium name="Lawrence Berkeley National Laboratory"/>
            <person name="Hensen N."/>
            <person name="Bonometti L."/>
            <person name="Westerberg I."/>
            <person name="Brannstrom I.O."/>
            <person name="Guillou S."/>
            <person name="Cros-Aarteil S."/>
            <person name="Calhoun S."/>
            <person name="Haridas S."/>
            <person name="Kuo A."/>
            <person name="Mondo S."/>
            <person name="Pangilinan J."/>
            <person name="Riley R."/>
            <person name="Labutti K."/>
            <person name="Andreopoulos B."/>
            <person name="Lipzen A."/>
            <person name="Chen C."/>
            <person name="Yanf M."/>
            <person name="Daum C."/>
            <person name="Ng V."/>
            <person name="Clum A."/>
            <person name="Steindorff A."/>
            <person name="Ohm R."/>
            <person name="Martin F."/>
            <person name="Silar P."/>
            <person name="Natvig D."/>
            <person name="Lalanne C."/>
            <person name="Gautier V."/>
            <person name="Ament-Velasquez S.L."/>
            <person name="Kruys A."/>
            <person name="Hutchinson M.I."/>
            <person name="Powell A.J."/>
            <person name="Barry K."/>
            <person name="Miller A.N."/>
            <person name="Grigoriev I.V."/>
            <person name="Debuchy R."/>
            <person name="Gladieux P."/>
            <person name="Thoren M.H."/>
            <person name="Johannesson H."/>
        </authorList>
    </citation>
    <scope>NUCLEOTIDE SEQUENCE</scope>
    <source>
        <strain evidence="1">SMH4607-1</strain>
    </source>
</reference>
<proteinExistence type="predicted"/>
<comment type="caution">
    <text evidence="1">The sequence shown here is derived from an EMBL/GenBank/DDBJ whole genome shotgun (WGS) entry which is preliminary data.</text>
</comment>
<dbReference type="AlphaFoldDB" id="A0AA40DNX0"/>
<organism evidence="1 2">
    <name type="scientific">Lasiosphaeris hirsuta</name>
    <dbReference type="NCBI Taxonomy" id="260670"/>
    <lineage>
        <taxon>Eukaryota</taxon>
        <taxon>Fungi</taxon>
        <taxon>Dikarya</taxon>
        <taxon>Ascomycota</taxon>
        <taxon>Pezizomycotina</taxon>
        <taxon>Sordariomycetes</taxon>
        <taxon>Sordariomycetidae</taxon>
        <taxon>Sordariales</taxon>
        <taxon>Lasiosphaeriaceae</taxon>
        <taxon>Lasiosphaeris</taxon>
    </lineage>
</organism>
<name>A0AA40DNX0_9PEZI</name>
<accession>A0AA40DNX0</accession>
<keyword evidence="2" id="KW-1185">Reference proteome</keyword>
<gene>
    <name evidence="1" type="ORF">B0H67DRAFT_556377</name>
</gene>
<dbReference type="Proteomes" id="UP001172102">
    <property type="component" value="Unassembled WGS sequence"/>
</dbReference>
<evidence type="ECO:0000313" key="2">
    <source>
        <dbReference type="Proteomes" id="UP001172102"/>
    </source>
</evidence>
<protein>
    <submittedName>
        <fullName evidence="1">Uncharacterized protein</fullName>
    </submittedName>
</protein>